<keyword evidence="5" id="KW-0598">Phosphotransferase system</keyword>
<dbReference type="STRING" id="294935.ATN88_19760"/>
<dbReference type="AlphaFoldDB" id="A0A135I9D4"/>
<organism evidence="9 10">
    <name type="scientific">Enterovibrio coralii</name>
    <dbReference type="NCBI Taxonomy" id="294935"/>
    <lineage>
        <taxon>Bacteria</taxon>
        <taxon>Pseudomonadati</taxon>
        <taxon>Pseudomonadota</taxon>
        <taxon>Gammaproteobacteria</taxon>
        <taxon>Vibrionales</taxon>
        <taxon>Vibrionaceae</taxon>
        <taxon>Enterovibrio</taxon>
    </lineage>
</organism>
<keyword evidence="10" id="KW-1185">Reference proteome</keyword>
<dbReference type="Proteomes" id="UP000070529">
    <property type="component" value="Unassembled WGS sequence"/>
</dbReference>
<feature type="modified residue" description="Phosphocysteine; by EIIA" evidence="7">
    <location>
        <position position="8"/>
    </location>
</feature>
<reference evidence="9 10" key="1">
    <citation type="submission" date="2015-11" db="EMBL/GenBank/DDBJ databases">
        <title>Genomic Taxonomy of the Vibrionaceae.</title>
        <authorList>
            <person name="Gomez-Gil B."/>
            <person name="Enciso-Ibarra J."/>
        </authorList>
    </citation>
    <scope>NUCLEOTIDE SEQUENCE [LARGE SCALE GENOMIC DNA]</scope>
    <source>
        <strain evidence="9 10">CAIM 912</strain>
    </source>
</reference>
<gene>
    <name evidence="9" type="ORF">ATN88_19760</name>
</gene>
<evidence type="ECO:0000256" key="2">
    <source>
        <dbReference type="ARBA" id="ARBA00022553"/>
    </source>
</evidence>
<keyword evidence="4" id="KW-0808">Transferase</keyword>
<dbReference type="RefSeq" id="WP_067414753.1">
    <property type="nucleotide sequence ID" value="NZ_LNTY01000030.1"/>
</dbReference>
<comment type="caution">
    <text evidence="9">The sequence shown here is derived from an EMBL/GenBank/DDBJ whole genome shotgun (WGS) entry which is preliminary data.</text>
</comment>
<dbReference type="GO" id="GO:0008982">
    <property type="term" value="F:protein-N(PI)-phosphohistidine-sugar phosphotransferase activity"/>
    <property type="evidence" value="ECO:0007669"/>
    <property type="project" value="InterPro"/>
</dbReference>
<sequence length="102" mass="11170">MNKILLICDMGMSTSLVVKRMQEAAEAQGIETLIEAKGSQDFEDSAADFDCYLIAPQISYKLSDFQGVAQSHGRPIALINMMDYGMTDGKKILAQALTMMEA</sequence>
<name>A0A135I9D4_9GAMM</name>
<evidence type="ECO:0000256" key="7">
    <source>
        <dbReference type="PROSITE-ProRule" id="PRU00423"/>
    </source>
</evidence>
<evidence type="ECO:0000256" key="4">
    <source>
        <dbReference type="ARBA" id="ARBA00022679"/>
    </source>
</evidence>
<evidence type="ECO:0000256" key="1">
    <source>
        <dbReference type="ARBA" id="ARBA00022448"/>
    </source>
</evidence>
<proteinExistence type="predicted"/>
<keyword evidence="3 9" id="KW-0762">Sugar transport</keyword>
<dbReference type="Gene3D" id="3.40.50.2300">
    <property type="match status" value="1"/>
</dbReference>
<dbReference type="PANTHER" id="PTHR34581:SF2">
    <property type="entry name" value="PTS SYSTEM N,N'-DIACETYLCHITOBIOSE-SPECIFIC EIIB COMPONENT"/>
    <property type="match status" value="1"/>
</dbReference>
<dbReference type="InterPro" id="IPR013012">
    <property type="entry name" value="PTS_EIIB_3"/>
</dbReference>
<dbReference type="EMBL" id="LNTY01000030">
    <property type="protein sequence ID" value="KXF82051.1"/>
    <property type="molecule type" value="Genomic_DNA"/>
</dbReference>
<dbReference type="SUPFAM" id="SSF52794">
    <property type="entry name" value="PTS system IIB component-like"/>
    <property type="match status" value="1"/>
</dbReference>
<evidence type="ECO:0000256" key="6">
    <source>
        <dbReference type="ARBA" id="ARBA00022777"/>
    </source>
</evidence>
<protein>
    <submittedName>
        <fullName evidence="9">PTS sugar transporter subunit IIB</fullName>
    </submittedName>
</protein>
<feature type="domain" description="PTS EIIB type-3" evidence="8">
    <location>
        <begin position="1"/>
        <end position="102"/>
    </location>
</feature>
<accession>A0A135I9D4</accession>
<evidence type="ECO:0000313" key="9">
    <source>
        <dbReference type="EMBL" id="KXF82051.1"/>
    </source>
</evidence>
<keyword evidence="6" id="KW-0418">Kinase</keyword>
<dbReference type="GO" id="GO:0009401">
    <property type="term" value="P:phosphoenolpyruvate-dependent sugar phosphotransferase system"/>
    <property type="evidence" value="ECO:0007669"/>
    <property type="project" value="UniProtKB-KW"/>
</dbReference>
<dbReference type="InterPro" id="IPR051819">
    <property type="entry name" value="PTS_sugar-specific_EIIB"/>
</dbReference>
<evidence type="ECO:0000256" key="3">
    <source>
        <dbReference type="ARBA" id="ARBA00022597"/>
    </source>
</evidence>
<keyword evidence="2" id="KW-0597">Phosphoprotein</keyword>
<dbReference type="PROSITE" id="PS51100">
    <property type="entry name" value="PTS_EIIB_TYPE_3"/>
    <property type="match status" value="1"/>
</dbReference>
<dbReference type="Pfam" id="PF02302">
    <property type="entry name" value="PTS_IIB"/>
    <property type="match status" value="1"/>
</dbReference>
<evidence type="ECO:0000313" key="10">
    <source>
        <dbReference type="Proteomes" id="UP000070529"/>
    </source>
</evidence>
<dbReference type="InterPro" id="IPR036095">
    <property type="entry name" value="PTS_EIIB-like_sf"/>
</dbReference>
<dbReference type="CDD" id="cd05564">
    <property type="entry name" value="PTS_IIB_chitobiose_lichenan"/>
    <property type="match status" value="1"/>
</dbReference>
<dbReference type="InterPro" id="IPR003501">
    <property type="entry name" value="PTS_EIIB_2/3"/>
</dbReference>
<dbReference type="GO" id="GO:0016301">
    <property type="term" value="F:kinase activity"/>
    <property type="evidence" value="ECO:0007669"/>
    <property type="project" value="UniProtKB-KW"/>
</dbReference>
<dbReference type="PANTHER" id="PTHR34581">
    <property type="entry name" value="PTS SYSTEM N,N'-DIACETYLCHITOBIOSE-SPECIFIC EIIB COMPONENT"/>
    <property type="match status" value="1"/>
</dbReference>
<evidence type="ECO:0000256" key="5">
    <source>
        <dbReference type="ARBA" id="ARBA00022683"/>
    </source>
</evidence>
<dbReference type="OrthoDB" id="9808134at2"/>
<keyword evidence="1" id="KW-0813">Transport</keyword>
<evidence type="ECO:0000259" key="8">
    <source>
        <dbReference type="PROSITE" id="PS51100"/>
    </source>
</evidence>